<feature type="domain" description="J" evidence="1">
    <location>
        <begin position="154"/>
        <end position="220"/>
    </location>
</feature>
<dbReference type="OrthoDB" id="376357at2759"/>
<accession>A0A6G1L6P2</accession>
<evidence type="ECO:0000313" key="2">
    <source>
        <dbReference type="EMBL" id="KAF2768506.1"/>
    </source>
</evidence>
<dbReference type="Proteomes" id="UP000799436">
    <property type="component" value="Unassembled WGS sequence"/>
</dbReference>
<dbReference type="Gene3D" id="1.10.287.110">
    <property type="entry name" value="DnaJ domain"/>
    <property type="match status" value="1"/>
</dbReference>
<protein>
    <recommendedName>
        <fullName evidence="1">J domain-containing protein</fullName>
    </recommendedName>
</protein>
<dbReference type="AlphaFoldDB" id="A0A6G1L6P2"/>
<name>A0A6G1L6P2_9PEZI</name>
<keyword evidence="3" id="KW-1185">Reference proteome</keyword>
<evidence type="ECO:0000313" key="3">
    <source>
        <dbReference type="Proteomes" id="UP000799436"/>
    </source>
</evidence>
<organism evidence="2 3">
    <name type="scientific">Teratosphaeria nubilosa</name>
    <dbReference type="NCBI Taxonomy" id="161662"/>
    <lineage>
        <taxon>Eukaryota</taxon>
        <taxon>Fungi</taxon>
        <taxon>Dikarya</taxon>
        <taxon>Ascomycota</taxon>
        <taxon>Pezizomycotina</taxon>
        <taxon>Dothideomycetes</taxon>
        <taxon>Dothideomycetidae</taxon>
        <taxon>Mycosphaerellales</taxon>
        <taxon>Teratosphaeriaceae</taxon>
        <taxon>Teratosphaeria</taxon>
    </lineage>
</organism>
<gene>
    <name evidence="2" type="ORF">EJ03DRAFT_352048</name>
</gene>
<sequence>MVAENNATTLSATIERDLTTFKSQRERLYQLQTHPETIERSDSNMITTSSRSILKTYARELEALESKGSHTIEDKQAMHDLNTLLVMGDQLAEIRTIFAQAYEAKFGTIDNTTHELEQKSAGLEDQMADIDLDPSEASKTSTGTNTTAGNDPKGVYALLNLSPPVFFQVVQKAIKKKRMALHPDKNRDDPTAADRFAQFMALVEETMGTAEKKEKYDGAGIGAA</sequence>
<dbReference type="EMBL" id="ML995843">
    <property type="protein sequence ID" value="KAF2768506.1"/>
    <property type="molecule type" value="Genomic_DNA"/>
</dbReference>
<evidence type="ECO:0000259" key="1">
    <source>
        <dbReference type="PROSITE" id="PS50076"/>
    </source>
</evidence>
<dbReference type="InterPro" id="IPR001623">
    <property type="entry name" value="DnaJ_domain"/>
</dbReference>
<proteinExistence type="predicted"/>
<dbReference type="Pfam" id="PF00226">
    <property type="entry name" value="DnaJ"/>
    <property type="match status" value="1"/>
</dbReference>
<dbReference type="InterPro" id="IPR036869">
    <property type="entry name" value="J_dom_sf"/>
</dbReference>
<reference evidence="2" key="1">
    <citation type="journal article" date="2020" name="Stud. Mycol.">
        <title>101 Dothideomycetes genomes: a test case for predicting lifestyles and emergence of pathogens.</title>
        <authorList>
            <person name="Haridas S."/>
            <person name="Albert R."/>
            <person name="Binder M."/>
            <person name="Bloem J."/>
            <person name="Labutti K."/>
            <person name="Salamov A."/>
            <person name="Andreopoulos B."/>
            <person name="Baker S."/>
            <person name="Barry K."/>
            <person name="Bills G."/>
            <person name="Bluhm B."/>
            <person name="Cannon C."/>
            <person name="Castanera R."/>
            <person name="Culley D."/>
            <person name="Daum C."/>
            <person name="Ezra D."/>
            <person name="Gonzalez J."/>
            <person name="Henrissat B."/>
            <person name="Kuo A."/>
            <person name="Liang C."/>
            <person name="Lipzen A."/>
            <person name="Lutzoni F."/>
            <person name="Magnuson J."/>
            <person name="Mondo S."/>
            <person name="Nolan M."/>
            <person name="Ohm R."/>
            <person name="Pangilinan J."/>
            <person name="Park H.-J."/>
            <person name="Ramirez L."/>
            <person name="Alfaro M."/>
            <person name="Sun H."/>
            <person name="Tritt A."/>
            <person name="Yoshinaga Y."/>
            <person name="Zwiers L.-H."/>
            <person name="Turgeon B."/>
            <person name="Goodwin S."/>
            <person name="Spatafora J."/>
            <person name="Crous P."/>
            <person name="Grigoriev I."/>
        </authorList>
    </citation>
    <scope>NUCLEOTIDE SEQUENCE</scope>
    <source>
        <strain evidence="2">CBS 116005</strain>
    </source>
</reference>
<dbReference type="SUPFAM" id="SSF46565">
    <property type="entry name" value="Chaperone J-domain"/>
    <property type="match status" value="1"/>
</dbReference>
<dbReference type="PROSITE" id="PS50076">
    <property type="entry name" value="DNAJ_2"/>
    <property type="match status" value="1"/>
</dbReference>
<dbReference type="CDD" id="cd06257">
    <property type="entry name" value="DnaJ"/>
    <property type="match status" value="1"/>
</dbReference>